<evidence type="ECO:0000313" key="3">
    <source>
        <dbReference type="EMBL" id="KAK3193495.1"/>
    </source>
</evidence>
<dbReference type="PANTHER" id="PTHR33447:SF19">
    <property type="entry name" value="GLUTATHIONE GAMMA-GLUTAMYLCYSTEINYLTRANSFERASE"/>
    <property type="match status" value="1"/>
</dbReference>
<dbReference type="GO" id="GO:0016756">
    <property type="term" value="F:glutathione gamma-glutamylcysteinyltransferase activity"/>
    <property type="evidence" value="ECO:0007669"/>
    <property type="project" value="InterPro"/>
</dbReference>
<sequence length="114" mass="12592">MIVVSGTTTTDGIEQVIDIMVPLSLTKPSNLCDFDQSNCKGMHASTGDVLTLLLFALPQHTWFGIKEEKLVEQFSSVLSIDNLPSLLEEEVIFLFLNPFFFISLSLSIVKVANV</sequence>
<comment type="caution">
    <text evidence="3">The sequence shown here is derived from an EMBL/GenBank/DDBJ whole genome shotgun (WGS) entry which is preliminary data.</text>
</comment>
<dbReference type="GO" id="GO:0010273">
    <property type="term" value="P:detoxification of copper ion"/>
    <property type="evidence" value="ECO:0007669"/>
    <property type="project" value="TreeGrafter"/>
</dbReference>
<keyword evidence="1" id="KW-0812">Transmembrane</keyword>
<dbReference type="AlphaFoldDB" id="A0AAD9ZUP3"/>
<dbReference type="PANTHER" id="PTHR33447">
    <property type="entry name" value="GLUTATHIONE GAMMA-GLUTAMYLCYSTEINYLTRANSFERASE"/>
    <property type="match status" value="1"/>
</dbReference>
<accession>A0AAD9ZUP3</accession>
<dbReference type="Proteomes" id="UP001281410">
    <property type="component" value="Unassembled WGS sequence"/>
</dbReference>
<name>A0AAD9ZUP3_9ROSI</name>
<gene>
    <name evidence="3" type="ORF">Dsin_024805</name>
</gene>
<proteinExistence type="predicted"/>
<dbReference type="GO" id="GO:0098849">
    <property type="term" value="P:cellular detoxification of cadmium ion"/>
    <property type="evidence" value="ECO:0007669"/>
    <property type="project" value="TreeGrafter"/>
</dbReference>
<dbReference type="EMBL" id="JANJYJ010000008">
    <property type="protein sequence ID" value="KAK3193495.1"/>
    <property type="molecule type" value="Genomic_DNA"/>
</dbReference>
<dbReference type="GO" id="GO:0046938">
    <property type="term" value="P:phytochelatin biosynthetic process"/>
    <property type="evidence" value="ECO:0007669"/>
    <property type="project" value="InterPro"/>
</dbReference>
<evidence type="ECO:0000256" key="1">
    <source>
        <dbReference type="SAM" id="Phobius"/>
    </source>
</evidence>
<feature type="transmembrane region" description="Helical" evidence="1">
    <location>
        <begin position="91"/>
        <end position="112"/>
    </location>
</feature>
<dbReference type="Pfam" id="PF09328">
    <property type="entry name" value="Phytochelatin_C"/>
    <property type="match status" value="1"/>
</dbReference>
<keyword evidence="1" id="KW-1133">Transmembrane helix</keyword>
<keyword evidence="4" id="KW-1185">Reference proteome</keyword>
<dbReference type="GO" id="GO:0046872">
    <property type="term" value="F:metal ion binding"/>
    <property type="evidence" value="ECO:0007669"/>
    <property type="project" value="InterPro"/>
</dbReference>
<keyword evidence="1" id="KW-0472">Membrane</keyword>
<protein>
    <recommendedName>
        <fullName evidence="2">Phytochelatin synthase C-terminal domain-containing protein</fullName>
    </recommendedName>
</protein>
<organism evidence="3 4">
    <name type="scientific">Dipteronia sinensis</name>
    <dbReference type="NCBI Taxonomy" id="43782"/>
    <lineage>
        <taxon>Eukaryota</taxon>
        <taxon>Viridiplantae</taxon>
        <taxon>Streptophyta</taxon>
        <taxon>Embryophyta</taxon>
        <taxon>Tracheophyta</taxon>
        <taxon>Spermatophyta</taxon>
        <taxon>Magnoliopsida</taxon>
        <taxon>eudicotyledons</taxon>
        <taxon>Gunneridae</taxon>
        <taxon>Pentapetalae</taxon>
        <taxon>rosids</taxon>
        <taxon>malvids</taxon>
        <taxon>Sapindales</taxon>
        <taxon>Sapindaceae</taxon>
        <taxon>Hippocastanoideae</taxon>
        <taxon>Acereae</taxon>
        <taxon>Dipteronia</taxon>
    </lineage>
</organism>
<feature type="domain" description="Phytochelatin synthase C-terminal" evidence="2">
    <location>
        <begin position="2"/>
        <end position="94"/>
    </location>
</feature>
<evidence type="ECO:0000313" key="4">
    <source>
        <dbReference type="Proteomes" id="UP001281410"/>
    </source>
</evidence>
<reference evidence="3" key="1">
    <citation type="journal article" date="2023" name="Plant J.">
        <title>Genome sequences and population genomics provide insights into the demographic history, inbreeding, and mutation load of two 'living fossil' tree species of Dipteronia.</title>
        <authorList>
            <person name="Feng Y."/>
            <person name="Comes H.P."/>
            <person name="Chen J."/>
            <person name="Zhu S."/>
            <person name="Lu R."/>
            <person name="Zhang X."/>
            <person name="Li P."/>
            <person name="Qiu J."/>
            <person name="Olsen K.M."/>
            <person name="Qiu Y."/>
        </authorList>
    </citation>
    <scope>NUCLEOTIDE SEQUENCE</scope>
    <source>
        <strain evidence="3">NBL</strain>
    </source>
</reference>
<dbReference type="InterPro" id="IPR040409">
    <property type="entry name" value="PCS-like"/>
</dbReference>
<dbReference type="InterPro" id="IPR015407">
    <property type="entry name" value="Phytochelatin_synthase_C"/>
</dbReference>
<evidence type="ECO:0000259" key="2">
    <source>
        <dbReference type="Pfam" id="PF09328"/>
    </source>
</evidence>